<keyword evidence="1" id="KW-0472">Membrane</keyword>
<evidence type="ECO:0000313" key="3">
    <source>
        <dbReference type="Proteomes" id="UP000276133"/>
    </source>
</evidence>
<keyword evidence="3" id="KW-1185">Reference proteome</keyword>
<comment type="caution">
    <text evidence="2">The sequence shown here is derived from an EMBL/GenBank/DDBJ whole genome shotgun (WGS) entry which is preliminary data.</text>
</comment>
<feature type="transmembrane region" description="Helical" evidence="1">
    <location>
        <begin position="37"/>
        <end position="58"/>
    </location>
</feature>
<accession>A0A3M7P362</accession>
<organism evidence="2 3">
    <name type="scientific">Brachionus plicatilis</name>
    <name type="common">Marine rotifer</name>
    <name type="synonym">Brachionus muelleri</name>
    <dbReference type="NCBI Taxonomy" id="10195"/>
    <lineage>
        <taxon>Eukaryota</taxon>
        <taxon>Metazoa</taxon>
        <taxon>Spiralia</taxon>
        <taxon>Gnathifera</taxon>
        <taxon>Rotifera</taxon>
        <taxon>Eurotatoria</taxon>
        <taxon>Monogononta</taxon>
        <taxon>Pseudotrocha</taxon>
        <taxon>Ploima</taxon>
        <taxon>Brachionidae</taxon>
        <taxon>Brachionus</taxon>
    </lineage>
</organism>
<keyword evidence="1" id="KW-1133">Transmembrane helix</keyword>
<sequence length="69" mass="7870">MAFWRCFKSSSVKLVTLNDKRASLLSPPLTTQAELDFFTSFLLFLSLFVLTPFFFSLLSGKRLKKSSTI</sequence>
<dbReference type="EMBL" id="REGN01013771">
    <property type="protein sequence ID" value="RMZ93488.1"/>
    <property type="molecule type" value="Genomic_DNA"/>
</dbReference>
<reference evidence="2 3" key="1">
    <citation type="journal article" date="2018" name="Sci. Rep.">
        <title>Genomic signatures of local adaptation to the degree of environmental predictability in rotifers.</title>
        <authorList>
            <person name="Franch-Gras L."/>
            <person name="Hahn C."/>
            <person name="Garcia-Roger E.M."/>
            <person name="Carmona M.J."/>
            <person name="Serra M."/>
            <person name="Gomez A."/>
        </authorList>
    </citation>
    <scope>NUCLEOTIDE SEQUENCE [LARGE SCALE GENOMIC DNA]</scope>
    <source>
        <strain evidence="2">HYR1</strain>
    </source>
</reference>
<evidence type="ECO:0000313" key="2">
    <source>
        <dbReference type="EMBL" id="RMZ93488.1"/>
    </source>
</evidence>
<dbReference type="AlphaFoldDB" id="A0A3M7P362"/>
<dbReference type="Proteomes" id="UP000276133">
    <property type="component" value="Unassembled WGS sequence"/>
</dbReference>
<keyword evidence="1" id="KW-0812">Transmembrane</keyword>
<evidence type="ECO:0000256" key="1">
    <source>
        <dbReference type="SAM" id="Phobius"/>
    </source>
</evidence>
<gene>
    <name evidence="2" type="ORF">BpHYR1_053382</name>
</gene>
<protein>
    <submittedName>
        <fullName evidence="2">Uncharacterized protein</fullName>
    </submittedName>
</protein>
<name>A0A3M7P362_BRAPC</name>
<proteinExistence type="predicted"/>